<protein>
    <submittedName>
        <fullName evidence="4">Class I SAM-dependent methyltransferase</fullName>
        <ecNumber evidence="4">2.1.-.-</ecNumber>
    </submittedName>
</protein>
<dbReference type="GO" id="GO:0032259">
    <property type="term" value="P:methylation"/>
    <property type="evidence" value="ECO:0007669"/>
    <property type="project" value="UniProtKB-KW"/>
</dbReference>
<feature type="domain" description="Methyltransferase type 12" evidence="2">
    <location>
        <begin position="197"/>
        <end position="288"/>
    </location>
</feature>
<evidence type="ECO:0000313" key="4">
    <source>
        <dbReference type="EMBL" id="MEU0154126.1"/>
    </source>
</evidence>
<name>A0ABV2VMU7_9ACTN</name>
<dbReference type="RefSeq" id="WP_355665849.1">
    <property type="nucleotide sequence ID" value="NZ_JBEXRX010000060.1"/>
</dbReference>
<dbReference type="InterPro" id="IPR048711">
    <property type="entry name" value="WHD_Rv2258c"/>
</dbReference>
<comment type="caution">
    <text evidence="4">The sequence shown here is derived from an EMBL/GenBank/DDBJ whole genome shotgun (WGS) entry which is preliminary data.</text>
</comment>
<accession>A0ABV2VMU7</accession>
<dbReference type="GO" id="GO:0008168">
    <property type="term" value="F:methyltransferase activity"/>
    <property type="evidence" value="ECO:0007669"/>
    <property type="project" value="UniProtKB-KW"/>
</dbReference>
<gene>
    <name evidence="4" type="ORF">ABZ071_19755</name>
</gene>
<evidence type="ECO:0000313" key="5">
    <source>
        <dbReference type="Proteomes" id="UP001550348"/>
    </source>
</evidence>
<evidence type="ECO:0000259" key="2">
    <source>
        <dbReference type="Pfam" id="PF08242"/>
    </source>
</evidence>
<dbReference type="InterPro" id="IPR029063">
    <property type="entry name" value="SAM-dependent_MTases_sf"/>
</dbReference>
<dbReference type="Pfam" id="PF08242">
    <property type="entry name" value="Methyltransf_12"/>
    <property type="match status" value="1"/>
</dbReference>
<dbReference type="Pfam" id="PF21320">
    <property type="entry name" value="WHD_Rv2258c"/>
    <property type="match status" value="1"/>
</dbReference>
<dbReference type="SUPFAM" id="SSF53335">
    <property type="entry name" value="S-adenosyl-L-methionine-dependent methyltransferases"/>
    <property type="match status" value="1"/>
</dbReference>
<feature type="compositionally biased region" description="Polar residues" evidence="1">
    <location>
        <begin position="1"/>
        <end position="11"/>
    </location>
</feature>
<sequence length="370" mass="39115">MNQPTLTSEAQQPPGPPGQLDMSALMAFMQRFVGDVSAAGVVVMCALGSRLGLFADLARSGPATAGELARRTGNHERYVREWALALASAGYLSRDAEGRYALPPGPAAALGDENGPFYMGDMARLMPALSAVLDGVIEGFRTGSGLHPEEYPAELFETIWHKDANRLGKVLVPQWVVAVDGLTEQLTVGGRVAQVHCGDGRALILLAQAFPKLQLVGYDPVEINVRRARAEAAAAGVADRVRFSTADPAEDLHDGLALVLAIDVLHEAPDPAALLRRIHDSLQSHGVFLLLATNGEDVPLASAGPVSSMLYAISTLQHVPQGLAAGAADPAGLMGLPPALLHRLCEEAGFTTVEKLMEPSPFNTLYELRA</sequence>
<feature type="region of interest" description="Disordered" evidence="1">
    <location>
        <begin position="1"/>
        <end position="20"/>
    </location>
</feature>
<proteinExistence type="predicted"/>
<evidence type="ECO:0000259" key="3">
    <source>
        <dbReference type="Pfam" id="PF21320"/>
    </source>
</evidence>
<dbReference type="InterPro" id="IPR036390">
    <property type="entry name" value="WH_DNA-bd_sf"/>
</dbReference>
<dbReference type="PANTHER" id="PTHR45128">
    <property type="entry name" value="METHYLTRANSFERASE TYPE 11"/>
    <property type="match status" value="1"/>
</dbReference>
<dbReference type="InterPro" id="IPR053173">
    <property type="entry name" value="SAM-binding_MTase"/>
</dbReference>
<dbReference type="CDD" id="cd02440">
    <property type="entry name" value="AdoMet_MTases"/>
    <property type="match status" value="1"/>
</dbReference>
<reference evidence="4 5" key="1">
    <citation type="submission" date="2024-06" db="EMBL/GenBank/DDBJ databases">
        <title>The Natural Products Discovery Center: Release of the First 8490 Sequenced Strains for Exploring Actinobacteria Biosynthetic Diversity.</title>
        <authorList>
            <person name="Kalkreuter E."/>
            <person name="Kautsar S.A."/>
            <person name="Yang D."/>
            <person name="Bader C.D."/>
            <person name="Teijaro C.N."/>
            <person name="Fluegel L."/>
            <person name="Davis C.M."/>
            <person name="Simpson J.R."/>
            <person name="Lauterbach L."/>
            <person name="Steele A.D."/>
            <person name="Gui C."/>
            <person name="Meng S."/>
            <person name="Li G."/>
            <person name="Viehrig K."/>
            <person name="Ye F."/>
            <person name="Su P."/>
            <person name="Kiefer A.F."/>
            <person name="Nichols A."/>
            <person name="Cepeda A.J."/>
            <person name="Yan W."/>
            <person name="Fan B."/>
            <person name="Jiang Y."/>
            <person name="Adhikari A."/>
            <person name="Zheng C.-J."/>
            <person name="Schuster L."/>
            <person name="Cowan T.M."/>
            <person name="Smanski M.J."/>
            <person name="Chevrette M.G."/>
            <person name="De Carvalho L.P.S."/>
            <person name="Shen B."/>
        </authorList>
    </citation>
    <scope>NUCLEOTIDE SEQUENCE [LARGE SCALE GENOMIC DNA]</scope>
    <source>
        <strain evidence="4 5">NPDC006286</strain>
    </source>
</reference>
<feature type="domain" description="S-adenosylmethionine-dependent methyltransferase Rv2258c-like winged HTH" evidence="3">
    <location>
        <begin position="39"/>
        <end position="110"/>
    </location>
</feature>
<dbReference type="EMBL" id="JBEXRX010000060">
    <property type="protein sequence ID" value="MEU0154126.1"/>
    <property type="molecule type" value="Genomic_DNA"/>
</dbReference>
<keyword evidence="4" id="KW-0489">Methyltransferase</keyword>
<dbReference type="PANTHER" id="PTHR45128:SF2">
    <property type="entry name" value="METHYLTRANSFERASE DOMAIN-CONTAINING PROTEIN"/>
    <property type="match status" value="1"/>
</dbReference>
<evidence type="ECO:0000256" key="1">
    <source>
        <dbReference type="SAM" id="MobiDB-lite"/>
    </source>
</evidence>
<dbReference type="InterPro" id="IPR036388">
    <property type="entry name" value="WH-like_DNA-bd_sf"/>
</dbReference>
<dbReference type="Gene3D" id="3.40.50.150">
    <property type="entry name" value="Vaccinia Virus protein VP39"/>
    <property type="match status" value="1"/>
</dbReference>
<dbReference type="EC" id="2.1.-.-" evidence="4"/>
<dbReference type="SUPFAM" id="SSF46785">
    <property type="entry name" value="Winged helix' DNA-binding domain"/>
    <property type="match status" value="1"/>
</dbReference>
<dbReference type="Gene3D" id="1.10.10.10">
    <property type="entry name" value="Winged helix-like DNA-binding domain superfamily/Winged helix DNA-binding domain"/>
    <property type="match status" value="1"/>
</dbReference>
<dbReference type="Proteomes" id="UP001550348">
    <property type="component" value="Unassembled WGS sequence"/>
</dbReference>
<keyword evidence="5" id="KW-1185">Reference proteome</keyword>
<keyword evidence="4" id="KW-0808">Transferase</keyword>
<dbReference type="InterPro" id="IPR013217">
    <property type="entry name" value="Methyltransf_12"/>
</dbReference>
<organism evidence="4 5">
    <name type="scientific">Micromonospora fulviviridis</name>
    <dbReference type="NCBI Taxonomy" id="47860"/>
    <lineage>
        <taxon>Bacteria</taxon>
        <taxon>Bacillati</taxon>
        <taxon>Actinomycetota</taxon>
        <taxon>Actinomycetes</taxon>
        <taxon>Micromonosporales</taxon>
        <taxon>Micromonosporaceae</taxon>
        <taxon>Micromonospora</taxon>
    </lineage>
</organism>